<keyword evidence="9" id="KW-0249">Electron transport</keyword>
<comment type="subcellular location">
    <subcellularLocation>
        <location evidence="1">Membrane</location>
    </subcellularLocation>
    <subcellularLocation>
        <location evidence="9">Mitochondrion membrane</location>
        <topology evidence="9">Multi-pass membrane protein</topology>
    </subcellularLocation>
</comment>
<comment type="function">
    <text evidence="9">Core subunit of the mitochondrial membrane respiratory chain NADH dehydrogenase (Complex I) which catalyzes electron transfer from NADH through the respiratory chain, using ubiquinone as an electron acceptor. Essential for the catalytic activity of complex I.</text>
</comment>
<dbReference type="GO" id="GO:0008137">
    <property type="term" value="F:NADH dehydrogenase (ubiquinone) activity"/>
    <property type="evidence" value="ECO:0007669"/>
    <property type="project" value="UniProtKB-UniRule"/>
</dbReference>
<feature type="transmembrane region" description="Helical" evidence="9">
    <location>
        <begin position="82"/>
        <end position="103"/>
    </location>
</feature>
<protein>
    <recommendedName>
        <fullName evidence="3 9">NADH-ubiquinone oxidoreductase chain 3</fullName>
        <ecNumber evidence="9">7.1.1.2</ecNumber>
    </recommendedName>
</protein>
<comment type="similarity">
    <text evidence="2 9">Belongs to the complex I subunit 3 family.</text>
</comment>
<name>W0FGM4_ARGLA</name>
<accession>W0FGM4</accession>
<feature type="transmembrane region" description="Helical" evidence="9">
    <location>
        <begin position="6"/>
        <end position="22"/>
    </location>
</feature>
<comment type="catalytic activity">
    <reaction evidence="8 9">
        <text>a ubiquinone + NADH + 5 H(+)(in) = a ubiquinol + NAD(+) + 4 H(+)(out)</text>
        <dbReference type="Rhea" id="RHEA:29091"/>
        <dbReference type="Rhea" id="RHEA-COMP:9565"/>
        <dbReference type="Rhea" id="RHEA-COMP:9566"/>
        <dbReference type="ChEBI" id="CHEBI:15378"/>
        <dbReference type="ChEBI" id="CHEBI:16389"/>
        <dbReference type="ChEBI" id="CHEBI:17976"/>
        <dbReference type="ChEBI" id="CHEBI:57540"/>
        <dbReference type="ChEBI" id="CHEBI:57945"/>
        <dbReference type="EC" id="7.1.1.2"/>
    </reaction>
</comment>
<organism evidence="10">
    <name type="scientific">Argas lagenoplastis</name>
    <name type="common">Australian fairy martin argasid</name>
    <name type="synonym">Soft tick</name>
    <dbReference type="NCBI Taxonomy" id="182350"/>
    <lineage>
        <taxon>Eukaryota</taxon>
        <taxon>Metazoa</taxon>
        <taxon>Ecdysozoa</taxon>
        <taxon>Arthropoda</taxon>
        <taxon>Chelicerata</taxon>
        <taxon>Arachnida</taxon>
        <taxon>Acari</taxon>
        <taxon>Parasitiformes</taxon>
        <taxon>Ixodida</taxon>
        <taxon>Ixodoidea</taxon>
        <taxon>Argasidae</taxon>
        <taxon>Argasinae</taxon>
        <taxon>Argas</taxon>
    </lineage>
</organism>
<dbReference type="InterPro" id="IPR000440">
    <property type="entry name" value="NADH_UbQ/plastoQ_OxRdtase_su3"/>
</dbReference>
<keyword evidence="4 9" id="KW-0813">Transport</keyword>
<dbReference type="EMBL" id="KC769587">
    <property type="protein sequence ID" value="AHF21606.1"/>
    <property type="molecule type" value="Genomic_DNA"/>
</dbReference>
<keyword evidence="9" id="KW-0679">Respiratory chain</keyword>
<evidence type="ECO:0000256" key="3">
    <source>
        <dbReference type="ARBA" id="ARBA00021007"/>
    </source>
</evidence>
<evidence type="ECO:0000256" key="2">
    <source>
        <dbReference type="ARBA" id="ARBA00008472"/>
    </source>
</evidence>
<proteinExistence type="inferred from homology"/>
<evidence type="ECO:0000256" key="5">
    <source>
        <dbReference type="ARBA" id="ARBA00022692"/>
    </source>
</evidence>
<keyword evidence="7 9" id="KW-0472">Membrane</keyword>
<geneLocation type="mitochondrion" evidence="10"/>
<evidence type="ECO:0000313" key="10">
    <source>
        <dbReference type="EMBL" id="AHF21606.1"/>
    </source>
</evidence>
<dbReference type="EC" id="7.1.1.2" evidence="9"/>
<evidence type="ECO:0000256" key="1">
    <source>
        <dbReference type="ARBA" id="ARBA00004370"/>
    </source>
</evidence>
<sequence length="112" mass="13322">MKFLILMIFICLTFYFLSIFTSKKTKSMKEKFSPFECGFDPFSASRLPFSLRFFMITIIFLIFDIEIVILLPLPIISSIPNWNFPVIYISIILIILFGLLYEWKKGMIEWLK</sequence>
<dbReference type="Pfam" id="PF00507">
    <property type="entry name" value="Oxidored_q4"/>
    <property type="match status" value="1"/>
</dbReference>
<dbReference type="PANTHER" id="PTHR11058">
    <property type="entry name" value="NADH-UBIQUINONE OXIDOREDUCTASE CHAIN 3"/>
    <property type="match status" value="1"/>
</dbReference>
<evidence type="ECO:0000256" key="4">
    <source>
        <dbReference type="ARBA" id="ARBA00022448"/>
    </source>
</evidence>
<keyword evidence="5 9" id="KW-0812">Transmembrane</keyword>
<keyword evidence="9 10" id="KW-0496">Mitochondrion</keyword>
<keyword evidence="9" id="KW-1278">Translocase</keyword>
<keyword evidence="9" id="KW-0520">NAD</keyword>
<evidence type="ECO:0000256" key="8">
    <source>
        <dbReference type="ARBA" id="ARBA00049551"/>
    </source>
</evidence>
<feature type="transmembrane region" description="Helical" evidence="9">
    <location>
        <begin position="53"/>
        <end position="76"/>
    </location>
</feature>
<keyword evidence="9" id="KW-0830">Ubiquinone</keyword>
<dbReference type="GO" id="GO:0031966">
    <property type="term" value="C:mitochondrial membrane"/>
    <property type="evidence" value="ECO:0007669"/>
    <property type="project" value="UniProtKB-SubCell"/>
</dbReference>
<evidence type="ECO:0000256" key="9">
    <source>
        <dbReference type="RuleBase" id="RU003640"/>
    </source>
</evidence>
<keyword evidence="6 9" id="KW-1133">Transmembrane helix</keyword>
<dbReference type="PANTHER" id="PTHR11058:SF9">
    <property type="entry name" value="NADH-UBIQUINONE OXIDOREDUCTASE CHAIN 3"/>
    <property type="match status" value="1"/>
</dbReference>
<dbReference type="InterPro" id="IPR038430">
    <property type="entry name" value="NDAH_ubi_oxred_su3_sf"/>
</dbReference>
<dbReference type="GO" id="GO:0030964">
    <property type="term" value="C:NADH dehydrogenase complex"/>
    <property type="evidence" value="ECO:0007669"/>
    <property type="project" value="TreeGrafter"/>
</dbReference>
<dbReference type="AlphaFoldDB" id="W0FGM4"/>
<evidence type="ECO:0000256" key="6">
    <source>
        <dbReference type="ARBA" id="ARBA00022989"/>
    </source>
</evidence>
<reference evidence="10" key="1">
    <citation type="journal article" date="2014" name="Ticks Tick Borne Dis.">
        <title>Molecular phylogeny of soft ticks (Ixodida: Argasidae) inferred from mitochondrial genome and nuclear rRNA sequences.</title>
        <authorList>
            <person name="Burger T.D."/>
            <person name="Shao R."/>
            <person name="Labruna M.B."/>
            <person name="Barker S.C."/>
        </authorList>
    </citation>
    <scope>NUCLEOTIDE SEQUENCE</scope>
</reference>
<evidence type="ECO:0000256" key="7">
    <source>
        <dbReference type="ARBA" id="ARBA00023136"/>
    </source>
</evidence>
<dbReference type="Gene3D" id="1.20.58.1610">
    <property type="entry name" value="NADH:ubiquinone/plastoquinone oxidoreductase, chain 3"/>
    <property type="match status" value="1"/>
</dbReference>
<gene>
    <name evidence="10" type="primary">NAD3</name>
</gene>